<dbReference type="AlphaFoldDB" id="A0A0P0YC90"/>
<dbReference type="Gramene" id="Os12t0625200-01">
    <property type="protein sequence ID" value="Os12t0625200-01"/>
    <property type="gene ID" value="Os12g0625200"/>
</dbReference>
<organism evidence="1 2">
    <name type="scientific">Oryza sativa subsp. japonica</name>
    <name type="common">Rice</name>
    <dbReference type="NCBI Taxonomy" id="39947"/>
    <lineage>
        <taxon>Eukaryota</taxon>
        <taxon>Viridiplantae</taxon>
        <taxon>Streptophyta</taxon>
        <taxon>Embryophyta</taxon>
        <taxon>Tracheophyta</taxon>
        <taxon>Spermatophyta</taxon>
        <taxon>Magnoliopsida</taxon>
        <taxon>Liliopsida</taxon>
        <taxon>Poales</taxon>
        <taxon>Poaceae</taxon>
        <taxon>BOP clade</taxon>
        <taxon>Oryzoideae</taxon>
        <taxon>Oryzeae</taxon>
        <taxon>Oryzinae</taxon>
        <taxon>Oryza</taxon>
        <taxon>Oryza sativa</taxon>
    </lineage>
</organism>
<reference evidence="1 2" key="2">
    <citation type="journal article" date="2013" name="Plant Cell Physiol.">
        <title>Rice Annotation Project Database (RAP-DB): an integrative and interactive database for rice genomics.</title>
        <authorList>
            <person name="Sakai H."/>
            <person name="Lee S.S."/>
            <person name="Tanaka T."/>
            <person name="Numa H."/>
            <person name="Kim J."/>
            <person name="Kawahara Y."/>
            <person name="Wakimoto H."/>
            <person name="Yang C.C."/>
            <person name="Iwamoto M."/>
            <person name="Abe T."/>
            <person name="Yamada Y."/>
            <person name="Muto A."/>
            <person name="Inokuchi H."/>
            <person name="Ikemura T."/>
            <person name="Matsumoto T."/>
            <person name="Sasaki T."/>
            <person name="Itoh T."/>
        </authorList>
    </citation>
    <scope>NUCLEOTIDE SEQUENCE [LARGE SCALE GENOMIC DNA]</scope>
    <source>
        <strain evidence="2">cv. Nipponbare</strain>
    </source>
</reference>
<reference evidence="1 2" key="3">
    <citation type="journal article" date="2013" name="Rice">
        <title>Improvement of the Oryza sativa Nipponbare reference genome using next generation sequence and optical map data.</title>
        <authorList>
            <person name="Kawahara Y."/>
            <person name="de la Bastide M."/>
            <person name="Hamilton J.P."/>
            <person name="Kanamori H."/>
            <person name="McCombie W.R."/>
            <person name="Ouyang S."/>
            <person name="Schwartz D.C."/>
            <person name="Tanaka T."/>
            <person name="Wu J."/>
            <person name="Zhou S."/>
            <person name="Childs K.L."/>
            <person name="Davidson R.M."/>
            <person name="Lin H."/>
            <person name="Quesada-Ocampo L."/>
            <person name="Vaillancourt B."/>
            <person name="Sakai H."/>
            <person name="Lee S.S."/>
            <person name="Kim J."/>
            <person name="Numa H."/>
            <person name="Itoh T."/>
            <person name="Buell C.R."/>
            <person name="Matsumoto T."/>
        </authorList>
    </citation>
    <scope>NUCLEOTIDE SEQUENCE [LARGE SCALE GENOMIC DNA]</scope>
    <source>
        <strain evidence="2">cv. Nipponbare</strain>
    </source>
</reference>
<dbReference type="EMBL" id="AP014968">
    <property type="protein sequence ID" value="BAT18176.1"/>
    <property type="molecule type" value="Genomic_DNA"/>
</dbReference>
<feature type="non-terminal residue" evidence="1">
    <location>
        <position position="1"/>
    </location>
</feature>
<proteinExistence type="predicted"/>
<accession>A0A0P0YC90</accession>
<name>A0A0P0YC90_ORYSJ</name>
<reference evidence="2" key="1">
    <citation type="journal article" date="2005" name="Nature">
        <title>The map-based sequence of the rice genome.</title>
        <authorList>
            <consortium name="International rice genome sequencing project (IRGSP)"/>
            <person name="Matsumoto T."/>
            <person name="Wu J."/>
            <person name="Kanamori H."/>
            <person name="Katayose Y."/>
            <person name="Fujisawa M."/>
            <person name="Namiki N."/>
            <person name="Mizuno H."/>
            <person name="Yamamoto K."/>
            <person name="Antonio B.A."/>
            <person name="Baba T."/>
            <person name="Sakata K."/>
            <person name="Nagamura Y."/>
            <person name="Aoki H."/>
            <person name="Arikawa K."/>
            <person name="Arita K."/>
            <person name="Bito T."/>
            <person name="Chiden Y."/>
            <person name="Fujitsuka N."/>
            <person name="Fukunaka R."/>
            <person name="Hamada M."/>
            <person name="Harada C."/>
            <person name="Hayashi A."/>
            <person name="Hijishita S."/>
            <person name="Honda M."/>
            <person name="Hosokawa S."/>
            <person name="Ichikawa Y."/>
            <person name="Idonuma A."/>
            <person name="Iijima M."/>
            <person name="Ikeda M."/>
            <person name="Ikeno M."/>
            <person name="Ito K."/>
            <person name="Ito S."/>
            <person name="Ito T."/>
            <person name="Ito Y."/>
            <person name="Ito Y."/>
            <person name="Iwabuchi A."/>
            <person name="Kamiya K."/>
            <person name="Karasawa W."/>
            <person name="Kurita K."/>
            <person name="Katagiri S."/>
            <person name="Kikuta A."/>
            <person name="Kobayashi H."/>
            <person name="Kobayashi N."/>
            <person name="Machita K."/>
            <person name="Maehara T."/>
            <person name="Masukawa M."/>
            <person name="Mizubayashi T."/>
            <person name="Mukai Y."/>
            <person name="Nagasaki H."/>
            <person name="Nagata Y."/>
            <person name="Naito S."/>
            <person name="Nakashima M."/>
            <person name="Nakama Y."/>
            <person name="Nakamichi Y."/>
            <person name="Nakamura M."/>
            <person name="Meguro A."/>
            <person name="Negishi M."/>
            <person name="Ohta I."/>
            <person name="Ohta T."/>
            <person name="Okamoto M."/>
            <person name="Ono N."/>
            <person name="Saji S."/>
            <person name="Sakaguchi M."/>
            <person name="Sakai K."/>
            <person name="Shibata M."/>
            <person name="Shimokawa T."/>
            <person name="Song J."/>
            <person name="Takazaki Y."/>
            <person name="Terasawa K."/>
            <person name="Tsugane M."/>
            <person name="Tsuji K."/>
            <person name="Ueda S."/>
            <person name="Waki K."/>
            <person name="Yamagata H."/>
            <person name="Yamamoto M."/>
            <person name="Yamamoto S."/>
            <person name="Yamane H."/>
            <person name="Yoshiki S."/>
            <person name="Yoshihara R."/>
            <person name="Yukawa K."/>
            <person name="Zhong H."/>
            <person name="Yano M."/>
            <person name="Yuan Q."/>
            <person name="Ouyang S."/>
            <person name="Liu J."/>
            <person name="Jones K.M."/>
            <person name="Gansberger K."/>
            <person name="Moffat K."/>
            <person name="Hill J."/>
            <person name="Bera J."/>
            <person name="Fadrosh D."/>
            <person name="Jin S."/>
            <person name="Johri S."/>
            <person name="Kim M."/>
            <person name="Overton L."/>
            <person name="Reardon M."/>
            <person name="Tsitrin T."/>
            <person name="Vuong H."/>
            <person name="Weaver B."/>
            <person name="Ciecko A."/>
            <person name="Tallon L."/>
            <person name="Jackson J."/>
            <person name="Pai G."/>
            <person name="Aken S.V."/>
            <person name="Utterback T."/>
            <person name="Reidmuller S."/>
            <person name="Feldblyum T."/>
            <person name="Hsiao J."/>
            <person name="Zismann V."/>
            <person name="Iobst S."/>
            <person name="de Vazeille A.R."/>
            <person name="Buell C.R."/>
            <person name="Ying K."/>
            <person name="Li Y."/>
            <person name="Lu T."/>
            <person name="Huang Y."/>
            <person name="Zhao Q."/>
            <person name="Feng Q."/>
            <person name="Zhang L."/>
            <person name="Zhu J."/>
            <person name="Weng Q."/>
            <person name="Mu J."/>
            <person name="Lu Y."/>
            <person name="Fan D."/>
            <person name="Liu Y."/>
            <person name="Guan J."/>
            <person name="Zhang Y."/>
            <person name="Yu S."/>
            <person name="Liu X."/>
            <person name="Zhang Y."/>
            <person name="Hong G."/>
            <person name="Han B."/>
            <person name="Choisne N."/>
            <person name="Demange N."/>
            <person name="Orjeda G."/>
            <person name="Samain S."/>
            <person name="Cattolico L."/>
            <person name="Pelletier E."/>
            <person name="Couloux A."/>
            <person name="Segurens B."/>
            <person name="Wincker P."/>
            <person name="D'Hont A."/>
            <person name="Scarpelli C."/>
            <person name="Weissenbach J."/>
            <person name="Salanoubat M."/>
            <person name="Quetier F."/>
            <person name="Yu Y."/>
            <person name="Kim H.R."/>
            <person name="Rambo T."/>
            <person name="Currie J."/>
            <person name="Collura K."/>
            <person name="Luo M."/>
            <person name="Yang T."/>
            <person name="Ammiraju J.S.S."/>
            <person name="Engler F."/>
            <person name="Soderlund C."/>
            <person name="Wing R.A."/>
            <person name="Palmer L.E."/>
            <person name="de la Bastide M."/>
            <person name="Spiegel L."/>
            <person name="Nascimento L."/>
            <person name="Zutavern T."/>
            <person name="O'Shaughnessy A."/>
            <person name="Dike S."/>
            <person name="Dedhia N."/>
            <person name="Preston R."/>
            <person name="Balija V."/>
            <person name="McCombie W.R."/>
            <person name="Chow T."/>
            <person name="Chen H."/>
            <person name="Chung M."/>
            <person name="Chen C."/>
            <person name="Shaw J."/>
            <person name="Wu H."/>
            <person name="Hsiao K."/>
            <person name="Chao Y."/>
            <person name="Chu M."/>
            <person name="Cheng C."/>
            <person name="Hour A."/>
            <person name="Lee P."/>
            <person name="Lin S."/>
            <person name="Lin Y."/>
            <person name="Liou J."/>
            <person name="Liu S."/>
            <person name="Hsing Y."/>
            <person name="Raghuvanshi S."/>
            <person name="Mohanty A."/>
            <person name="Bharti A.K."/>
            <person name="Gaur A."/>
            <person name="Gupta V."/>
            <person name="Kumar D."/>
            <person name="Ravi V."/>
            <person name="Vij S."/>
            <person name="Kapur A."/>
            <person name="Khurana P."/>
            <person name="Khurana P."/>
            <person name="Khurana J.P."/>
            <person name="Tyagi A.K."/>
            <person name="Gaikwad K."/>
            <person name="Singh A."/>
            <person name="Dalal V."/>
            <person name="Srivastava S."/>
            <person name="Dixit A."/>
            <person name="Pal A.K."/>
            <person name="Ghazi I.A."/>
            <person name="Yadav M."/>
            <person name="Pandit A."/>
            <person name="Bhargava A."/>
            <person name="Sureshbabu K."/>
            <person name="Batra K."/>
            <person name="Sharma T.R."/>
            <person name="Mohapatra T."/>
            <person name="Singh N.K."/>
            <person name="Messing J."/>
            <person name="Nelson A.B."/>
            <person name="Fuks G."/>
            <person name="Kavchok S."/>
            <person name="Keizer G."/>
            <person name="Linton E."/>
            <person name="Llaca V."/>
            <person name="Song R."/>
            <person name="Tanyolac B."/>
            <person name="Young S."/>
            <person name="Ho-Il K."/>
            <person name="Hahn J.H."/>
            <person name="Sangsakoo G."/>
            <person name="Vanavichit A."/>
            <person name="de Mattos Luiz.A.T."/>
            <person name="Zimmer P.D."/>
            <person name="Malone G."/>
            <person name="Dellagostin O."/>
            <person name="de Oliveira A.C."/>
            <person name="Bevan M."/>
            <person name="Bancroft I."/>
            <person name="Minx P."/>
            <person name="Cordum H."/>
            <person name="Wilson R."/>
            <person name="Cheng Z."/>
            <person name="Jin W."/>
            <person name="Jiang J."/>
            <person name="Leong S.A."/>
            <person name="Iwama H."/>
            <person name="Gojobori T."/>
            <person name="Itoh T."/>
            <person name="Niimura Y."/>
            <person name="Fujii Y."/>
            <person name="Habara T."/>
            <person name="Sakai H."/>
            <person name="Sato Y."/>
            <person name="Wilson G."/>
            <person name="Kumar K."/>
            <person name="McCouch S."/>
            <person name="Juretic N."/>
            <person name="Hoen D."/>
            <person name="Wright S."/>
            <person name="Bruskiewich R."/>
            <person name="Bureau T."/>
            <person name="Miyao A."/>
            <person name="Hirochika H."/>
            <person name="Nishikawa T."/>
            <person name="Kadowaki K."/>
            <person name="Sugiura M."/>
            <person name="Burr B."/>
            <person name="Sasaki T."/>
        </authorList>
    </citation>
    <scope>NUCLEOTIDE SEQUENCE [LARGE SCALE GENOMIC DNA]</scope>
    <source>
        <strain evidence="2">cv. Nipponbare</strain>
    </source>
</reference>
<protein>
    <submittedName>
        <fullName evidence="1">Os12g0625200 protein</fullName>
    </submittedName>
</protein>
<keyword evidence="2" id="KW-1185">Reference proteome</keyword>
<dbReference type="ExpressionAtlas" id="A0A0P0YC90">
    <property type="expression patterns" value="baseline and differential"/>
</dbReference>
<gene>
    <name evidence="1" type="ordered locus">Os12g0625200</name>
    <name evidence="1" type="ORF">OSNPB_120625200</name>
</gene>
<feature type="non-terminal residue" evidence="1">
    <location>
        <position position="157"/>
    </location>
</feature>
<dbReference type="PANTHER" id="PTHR45786:SF76">
    <property type="entry name" value="OS08G0300100 PROTEIN"/>
    <property type="match status" value="1"/>
</dbReference>
<sequence>SFFYGTIFTPLNLGGPTHTCQHCGARFWYEERVRGCGRTALQIYNKCCRGGSIYLPPYRPPPEPLLSRLTGRDRVLSNHFFENIRRYNSMFAMTSMGVNIINSINDGHGPYIFKISGQLCHRIGSLIPKHGARPEYCQLYIFDTENEIRNRVAVASH</sequence>
<evidence type="ECO:0000313" key="2">
    <source>
        <dbReference type="Proteomes" id="UP000059680"/>
    </source>
</evidence>
<dbReference type="Proteomes" id="UP000059680">
    <property type="component" value="Chromosome 12"/>
</dbReference>
<dbReference type="PANTHER" id="PTHR45786">
    <property type="entry name" value="DNA BINDING PROTEIN-LIKE"/>
    <property type="match status" value="1"/>
</dbReference>
<evidence type="ECO:0000313" key="1">
    <source>
        <dbReference type="EMBL" id="BAT18176.1"/>
    </source>
</evidence>